<dbReference type="Proteomes" id="UP000198287">
    <property type="component" value="Unassembled WGS sequence"/>
</dbReference>
<keyword evidence="1" id="KW-1133">Transmembrane helix</keyword>
<keyword evidence="1" id="KW-0472">Membrane</keyword>
<comment type="caution">
    <text evidence="2">The sequence shown here is derived from an EMBL/GenBank/DDBJ whole genome shotgun (WGS) entry which is preliminary data.</text>
</comment>
<organism evidence="2 3">
    <name type="scientific">Folsomia candida</name>
    <name type="common">Springtail</name>
    <dbReference type="NCBI Taxonomy" id="158441"/>
    <lineage>
        <taxon>Eukaryota</taxon>
        <taxon>Metazoa</taxon>
        <taxon>Ecdysozoa</taxon>
        <taxon>Arthropoda</taxon>
        <taxon>Hexapoda</taxon>
        <taxon>Collembola</taxon>
        <taxon>Entomobryomorpha</taxon>
        <taxon>Isotomoidea</taxon>
        <taxon>Isotomidae</taxon>
        <taxon>Proisotominae</taxon>
        <taxon>Folsomia</taxon>
    </lineage>
</organism>
<name>A0A226EAM9_FOLCA</name>
<dbReference type="OrthoDB" id="8288835at2759"/>
<dbReference type="AlphaFoldDB" id="A0A226EAM9"/>
<dbReference type="EMBL" id="LNIX01000005">
    <property type="protein sequence ID" value="OXA53871.1"/>
    <property type="molecule type" value="Genomic_DNA"/>
</dbReference>
<feature type="transmembrane region" description="Helical" evidence="1">
    <location>
        <begin position="203"/>
        <end position="220"/>
    </location>
</feature>
<evidence type="ECO:0000256" key="1">
    <source>
        <dbReference type="SAM" id="Phobius"/>
    </source>
</evidence>
<accession>A0A226EAM9</accession>
<protein>
    <recommendedName>
        <fullName evidence="4">Gustatory receptor</fullName>
    </recommendedName>
</protein>
<sequence>MTLEVRGRDNVPIIQAFEWDKERQIMKGRKAANYYYLHVLYIVMMNIFVVSRLILNLGVKLPLMIKILHFIWAGAYSFTSVLLLQYHLLGKDMMVLSNTILAHLRQSVDLKEKQDTNDSKVSDQPAQVELSIYFYISIGFLLVNPLFHASVVSSEPCAPQFLSSLVANCTQGRKEISPLYAVIFSCIEFYGVTVMLYCWSFNWNVIFLGLAWIFMELKKIRHAIIHRYNDLFKYRAVELIALTLNYSVELYLTAFPTMLFIVLALLLFGTVRLWHLDLRGNFFFPSCGVRCGYEAMSPLALAGRVNSESKRLIQAWKLRKGSRAMERFKRSCRSIKCAAGAVYTFENSILITSLDNLVALTCNLLIAIH</sequence>
<evidence type="ECO:0000313" key="3">
    <source>
        <dbReference type="Proteomes" id="UP000198287"/>
    </source>
</evidence>
<keyword evidence="1" id="KW-0812">Transmembrane</keyword>
<feature type="transmembrane region" description="Helical" evidence="1">
    <location>
        <begin position="254"/>
        <end position="274"/>
    </location>
</feature>
<evidence type="ECO:0000313" key="2">
    <source>
        <dbReference type="EMBL" id="OXA53871.1"/>
    </source>
</evidence>
<feature type="transmembrane region" description="Helical" evidence="1">
    <location>
        <begin position="35"/>
        <end position="55"/>
    </location>
</feature>
<gene>
    <name evidence="2" type="ORF">Fcan01_10616</name>
</gene>
<reference evidence="2 3" key="1">
    <citation type="submission" date="2015-12" db="EMBL/GenBank/DDBJ databases">
        <title>The genome of Folsomia candida.</title>
        <authorList>
            <person name="Faddeeva A."/>
            <person name="Derks M.F."/>
            <person name="Anvar Y."/>
            <person name="Smit S."/>
            <person name="Van Straalen N."/>
            <person name="Roelofs D."/>
        </authorList>
    </citation>
    <scope>NUCLEOTIDE SEQUENCE [LARGE SCALE GENOMIC DNA]</scope>
    <source>
        <strain evidence="2 3">VU population</strain>
        <tissue evidence="2">Whole body</tissue>
    </source>
</reference>
<evidence type="ECO:0008006" key="4">
    <source>
        <dbReference type="Google" id="ProtNLM"/>
    </source>
</evidence>
<feature type="transmembrane region" description="Helical" evidence="1">
    <location>
        <begin position="132"/>
        <end position="152"/>
    </location>
</feature>
<proteinExistence type="predicted"/>
<keyword evidence="3" id="KW-1185">Reference proteome</keyword>
<feature type="transmembrane region" description="Helical" evidence="1">
    <location>
        <begin position="67"/>
        <end position="88"/>
    </location>
</feature>